<dbReference type="OrthoDB" id="123709at2157"/>
<evidence type="ECO:0000313" key="2">
    <source>
        <dbReference type="Proteomes" id="UP000053157"/>
    </source>
</evidence>
<sequence>MEYVQERVTTLHDLSGTVPDAPTDRAAVVVPMTEREYAGLAAERVLSTLESLSPARVVVPLRAPADRVVPFVDWLADFDLPLDVLWCDGPRVADLLEESGLEGTRGKGRDVWLALGVAADEDYVVVHDADTKTYDERYVSRLLFPLAHGHDFSKGYYARVEDGNLYGRLFRLFYAPLVRTLADETDAPIVHYLESFRYALAGEFAMTGDLALQMRSPRDWGLEVGTLGDAFAHAGFERSAQVDLGAYEHDHRAVSGPTGLSDMSESVGRTLLQTVVEHGAAPDFETLAGRYRDTGFQFVEQYAADAAFNDFDYDRTGEREQVETYAQAVVEPGDDTRLPAWNDAPLSPADVLAAARADIDAVRGGDRR</sequence>
<reference evidence="1 2" key="1">
    <citation type="submission" date="2015-12" db="EMBL/GenBank/DDBJ databases">
        <title>Haloferax profundi sp. nov. isolated from the Discovery deep brine-seawater interface in the Red Sea.</title>
        <authorList>
            <person name="Zhang G."/>
            <person name="Stingl U."/>
            <person name="Rashid M."/>
        </authorList>
    </citation>
    <scope>NUCLEOTIDE SEQUENCE [LARGE SCALE GENOMIC DNA]</scope>
    <source>
        <strain evidence="1 2">SB29</strain>
    </source>
</reference>
<dbReference type="EMBL" id="LOPV01000288">
    <property type="protein sequence ID" value="KTG24939.1"/>
    <property type="molecule type" value="Genomic_DNA"/>
</dbReference>
<comment type="caution">
    <text evidence="1">The sequence shown here is derived from an EMBL/GenBank/DDBJ whole genome shotgun (WGS) entry which is preliminary data.</text>
</comment>
<dbReference type="RefSeq" id="WP_058572663.1">
    <property type="nucleotide sequence ID" value="NZ_LOPV01000288.1"/>
</dbReference>
<keyword evidence="2" id="KW-1185">Reference proteome</keyword>
<evidence type="ECO:0000313" key="1">
    <source>
        <dbReference type="EMBL" id="KTG24939.1"/>
    </source>
</evidence>
<dbReference type="Gene3D" id="3.90.550.10">
    <property type="entry name" value="Spore Coat Polysaccharide Biosynthesis Protein SpsA, Chain A"/>
    <property type="match status" value="1"/>
</dbReference>
<proteinExistence type="predicted"/>
<name>A0A0W1SH94_9EURY</name>
<organism evidence="1 2">
    <name type="scientific">Haloferax profundi</name>
    <dbReference type="NCBI Taxonomy" id="1544718"/>
    <lineage>
        <taxon>Archaea</taxon>
        <taxon>Methanobacteriati</taxon>
        <taxon>Methanobacteriota</taxon>
        <taxon>Stenosarchaea group</taxon>
        <taxon>Halobacteria</taxon>
        <taxon>Halobacteriales</taxon>
        <taxon>Haloferacaceae</taxon>
        <taxon>Haloferax</taxon>
    </lineage>
</organism>
<dbReference type="InterPro" id="IPR029044">
    <property type="entry name" value="Nucleotide-diphossugar_trans"/>
</dbReference>
<keyword evidence="1" id="KW-0808">Transferase</keyword>
<accession>A0A0W1SH94</accession>
<dbReference type="SUPFAM" id="SSF53448">
    <property type="entry name" value="Nucleotide-diphospho-sugar transferases"/>
    <property type="match status" value="1"/>
</dbReference>
<dbReference type="Proteomes" id="UP000053157">
    <property type="component" value="Unassembled WGS sequence"/>
</dbReference>
<dbReference type="AlphaFoldDB" id="A0A0W1SH94"/>
<dbReference type="GO" id="GO:0016740">
    <property type="term" value="F:transferase activity"/>
    <property type="evidence" value="ECO:0007669"/>
    <property type="project" value="UniProtKB-KW"/>
</dbReference>
<protein>
    <submittedName>
        <fullName evidence="1">Glycosyl transferase family 2</fullName>
    </submittedName>
</protein>
<gene>
    <name evidence="1" type="ORF">AUR66_01330</name>
</gene>